<comment type="caution">
    <text evidence="15">The sequence shown here is derived from an EMBL/GenBank/DDBJ whole genome shotgun (WGS) entry which is preliminary data.</text>
</comment>
<dbReference type="InterPro" id="IPR018212">
    <property type="entry name" value="Na/solute_symporter_CS"/>
</dbReference>
<accession>A0A8B6F9H5</accession>
<evidence type="ECO:0000256" key="8">
    <source>
        <dbReference type="ARBA" id="ARBA00023065"/>
    </source>
</evidence>
<evidence type="ECO:0000256" key="1">
    <source>
        <dbReference type="ARBA" id="ARBA00004651"/>
    </source>
</evidence>
<dbReference type="Proteomes" id="UP000596742">
    <property type="component" value="Unassembled WGS sequence"/>
</dbReference>
<keyword evidence="10" id="KW-0325">Glycoprotein</keyword>
<evidence type="ECO:0000256" key="13">
    <source>
        <dbReference type="RuleBase" id="RU362091"/>
    </source>
</evidence>
<protein>
    <submittedName>
        <fullName evidence="15">Uncharacterized protein</fullName>
    </submittedName>
</protein>
<evidence type="ECO:0000256" key="5">
    <source>
        <dbReference type="ARBA" id="ARBA00022692"/>
    </source>
</evidence>
<dbReference type="OrthoDB" id="10043921at2759"/>
<reference evidence="15" key="1">
    <citation type="submission" date="2018-11" db="EMBL/GenBank/DDBJ databases">
        <authorList>
            <person name="Alioto T."/>
            <person name="Alioto T."/>
        </authorList>
    </citation>
    <scope>NUCLEOTIDE SEQUENCE</scope>
</reference>
<dbReference type="PROSITE" id="PS50283">
    <property type="entry name" value="NA_SOLUT_SYMP_3"/>
    <property type="match status" value="1"/>
</dbReference>
<dbReference type="EMBL" id="UYJE01006375">
    <property type="protein sequence ID" value="VDI45553.1"/>
    <property type="molecule type" value="Genomic_DNA"/>
</dbReference>
<dbReference type="PROSITE" id="PS00456">
    <property type="entry name" value="NA_SOLUT_SYMP_1"/>
    <property type="match status" value="1"/>
</dbReference>
<evidence type="ECO:0000256" key="10">
    <source>
        <dbReference type="ARBA" id="ARBA00023180"/>
    </source>
</evidence>
<keyword evidence="16" id="KW-1185">Reference proteome</keyword>
<evidence type="ECO:0000256" key="7">
    <source>
        <dbReference type="ARBA" id="ARBA00023053"/>
    </source>
</evidence>
<feature type="transmembrane region" description="Helical" evidence="14">
    <location>
        <begin position="85"/>
        <end position="103"/>
    </location>
</feature>
<evidence type="ECO:0000256" key="9">
    <source>
        <dbReference type="ARBA" id="ARBA00023136"/>
    </source>
</evidence>
<evidence type="ECO:0000313" key="16">
    <source>
        <dbReference type="Proteomes" id="UP000596742"/>
    </source>
</evidence>
<organism evidence="15 16">
    <name type="scientific">Mytilus galloprovincialis</name>
    <name type="common">Mediterranean mussel</name>
    <dbReference type="NCBI Taxonomy" id="29158"/>
    <lineage>
        <taxon>Eukaryota</taxon>
        <taxon>Metazoa</taxon>
        <taxon>Spiralia</taxon>
        <taxon>Lophotrochozoa</taxon>
        <taxon>Mollusca</taxon>
        <taxon>Bivalvia</taxon>
        <taxon>Autobranchia</taxon>
        <taxon>Pteriomorphia</taxon>
        <taxon>Mytilida</taxon>
        <taxon>Mytiloidea</taxon>
        <taxon>Mytilidae</taxon>
        <taxon>Mytilinae</taxon>
        <taxon>Mytilus</taxon>
    </lineage>
</organism>
<evidence type="ECO:0000256" key="2">
    <source>
        <dbReference type="ARBA" id="ARBA00006434"/>
    </source>
</evidence>
<dbReference type="GO" id="GO:0015293">
    <property type="term" value="F:symporter activity"/>
    <property type="evidence" value="ECO:0007669"/>
    <property type="project" value="TreeGrafter"/>
</dbReference>
<keyword evidence="3" id="KW-0813">Transport</keyword>
<dbReference type="Pfam" id="PF00474">
    <property type="entry name" value="SSF"/>
    <property type="match status" value="1"/>
</dbReference>
<name>A0A8B6F9H5_MYTGA</name>
<dbReference type="GO" id="GO:0015075">
    <property type="term" value="F:monoatomic ion transmembrane transporter activity"/>
    <property type="evidence" value="ECO:0007669"/>
    <property type="project" value="UniProtKB-ARBA"/>
</dbReference>
<keyword evidence="6 14" id="KW-1133">Transmembrane helix</keyword>
<dbReference type="PANTHER" id="PTHR42985:SF40">
    <property type="entry name" value="LD47995P-RELATED"/>
    <property type="match status" value="1"/>
</dbReference>
<keyword evidence="5 14" id="KW-0812">Transmembrane</keyword>
<keyword evidence="4" id="KW-1003">Cell membrane</keyword>
<dbReference type="InterPro" id="IPR051163">
    <property type="entry name" value="Sodium:Solute_Symporter_SSF"/>
</dbReference>
<dbReference type="Gene3D" id="1.20.1730.10">
    <property type="entry name" value="Sodium/glucose cotransporter"/>
    <property type="match status" value="1"/>
</dbReference>
<dbReference type="AlphaFoldDB" id="A0A8B6F9H5"/>
<evidence type="ECO:0000256" key="3">
    <source>
        <dbReference type="ARBA" id="ARBA00022448"/>
    </source>
</evidence>
<evidence type="ECO:0000256" key="11">
    <source>
        <dbReference type="ARBA" id="ARBA00023201"/>
    </source>
</evidence>
<dbReference type="GO" id="GO:0006814">
    <property type="term" value="P:sodium ion transport"/>
    <property type="evidence" value="ECO:0007669"/>
    <property type="project" value="UniProtKB-KW"/>
</dbReference>
<dbReference type="InterPro" id="IPR038377">
    <property type="entry name" value="Na/Glc_symporter_sf"/>
</dbReference>
<evidence type="ECO:0000256" key="4">
    <source>
        <dbReference type="ARBA" id="ARBA00022475"/>
    </source>
</evidence>
<sequence>MGIELWISIVVIGLVCTFYTALGGLKAVMWTDAFQMIIIWIALLVLIIKSTIDVGGISYVFEKADDGGKLQFNNFNPSPIERHTFWTLFIGGFMLTLSGYIGSQSMVQRFISMKNVKGAQS</sequence>
<comment type="subcellular location">
    <subcellularLocation>
        <location evidence="1">Cell membrane</location>
        <topology evidence="1">Multi-pass membrane protein</topology>
    </subcellularLocation>
</comment>
<feature type="transmembrane region" description="Helical" evidence="14">
    <location>
        <begin position="37"/>
        <end position="61"/>
    </location>
</feature>
<dbReference type="GO" id="GO:0098660">
    <property type="term" value="P:inorganic ion transmembrane transport"/>
    <property type="evidence" value="ECO:0007669"/>
    <property type="project" value="UniProtKB-ARBA"/>
</dbReference>
<evidence type="ECO:0000256" key="12">
    <source>
        <dbReference type="ARBA" id="ARBA00036099"/>
    </source>
</evidence>
<gene>
    <name evidence="15" type="ORF">MGAL_10B018988</name>
</gene>
<keyword evidence="8" id="KW-0406">Ion transport</keyword>
<comment type="similarity">
    <text evidence="2 13">Belongs to the sodium:solute symporter (SSF) (TC 2.A.21) family.</text>
</comment>
<evidence type="ECO:0000313" key="15">
    <source>
        <dbReference type="EMBL" id="VDI45553.1"/>
    </source>
</evidence>
<proteinExistence type="inferred from homology"/>
<keyword evidence="11" id="KW-0739">Sodium transport</keyword>
<dbReference type="GO" id="GO:0005886">
    <property type="term" value="C:plasma membrane"/>
    <property type="evidence" value="ECO:0007669"/>
    <property type="project" value="UniProtKB-SubCell"/>
</dbReference>
<comment type="catalytic activity">
    <reaction evidence="12">
        <text>iodide(out) + 2 Na(+)(out) = iodide(in) + 2 Na(+)(in)</text>
        <dbReference type="Rhea" id="RHEA:71207"/>
        <dbReference type="ChEBI" id="CHEBI:16382"/>
        <dbReference type="ChEBI" id="CHEBI:29101"/>
    </reaction>
</comment>
<evidence type="ECO:0000256" key="6">
    <source>
        <dbReference type="ARBA" id="ARBA00022989"/>
    </source>
</evidence>
<dbReference type="PANTHER" id="PTHR42985">
    <property type="entry name" value="SODIUM-COUPLED MONOCARBOXYLATE TRANSPORTER"/>
    <property type="match status" value="1"/>
</dbReference>
<evidence type="ECO:0000256" key="14">
    <source>
        <dbReference type="SAM" id="Phobius"/>
    </source>
</evidence>
<keyword evidence="9 14" id="KW-0472">Membrane</keyword>
<keyword evidence="7" id="KW-0915">Sodium</keyword>
<feature type="transmembrane region" description="Helical" evidence="14">
    <location>
        <begin position="6"/>
        <end position="25"/>
    </location>
</feature>
<dbReference type="InterPro" id="IPR001734">
    <property type="entry name" value="Na/solute_symporter"/>
</dbReference>